<dbReference type="InterPro" id="IPR016099">
    <property type="entry name" value="Prismane-like_a/b-sand"/>
</dbReference>
<feature type="binding site" evidence="7">
    <location>
        <position position="3"/>
    </location>
    <ligand>
        <name>[4Fe-4S] cluster</name>
        <dbReference type="ChEBI" id="CHEBI:49883"/>
    </ligand>
</feature>
<evidence type="ECO:0000313" key="9">
    <source>
        <dbReference type="Proteomes" id="UP001597119"/>
    </source>
</evidence>
<feature type="binding site" description="via persulfide group" evidence="7">
    <location>
        <position position="282"/>
    </location>
    <ligand>
        <name>hybrid [4Fe-2O-2S] cluster</name>
        <dbReference type="ChEBI" id="CHEBI:60519"/>
    </ligand>
</feature>
<dbReference type="GO" id="GO:0051539">
    <property type="term" value="F:4 iron, 4 sulfur cluster binding"/>
    <property type="evidence" value="ECO:0007669"/>
    <property type="project" value="UniProtKB-KW"/>
</dbReference>
<dbReference type="Gene3D" id="3.40.50.2030">
    <property type="match status" value="2"/>
</dbReference>
<evidence type="ECO:0000256" key="6">
    <source>
        <dbReference type="ARBA" id="ARBA00023014"/>
    </source>
</evidence>
<feature type="binding site" evidence="7">
    <location>
        <position position="128"/>
    </location>
    <ligand>
        <name>hybrid [4Fe-2O-2S] cluster</name>
        <dbReference type="ChEBI" id="CHEBI:60519"/>
    </ligand>
</feature>
<dbReference type="HAMAP" id="MF_00069">
    <property type="entry name" value="Hydroxylam_reduct"/>
    <property type="match status" value="1"/>
</dbReference>
<comment type="similarity">
    <text evidence="7">Belongs to the HCP family.</text>
</comment>
<comment type="catalytic activity">
    <reaction evidence="7">
        <text>A + NH4(+) + H2O = hydroxylamine + AH2 + H(+)</text>
        <dbReference type="Rhea" id="RHEA:22052"/>
        <dbReference type="ChEBI" id="CHEBI:13193"/>
        <dbReference type="ChEBI" id="CHEBI:15377"/>
        <dbReference type="ChEBI" id="CHEBI:15378"/>
        <dbReference type="ChEBI" id="CHEBI:15429"/>
        <dbReference type="ChEBI" id="CHEBI:17499"/>
        <dbReference type="ChEBI" id="CHEBI:28938"/>
        <dbReference type="EC" id="1.7.99.1"/>
    </reaction>
</comment>
<evidence type="ECO:0000313" key="8">
    <source>
        <dbReference type="EMBL" id="MFD1587025.1"/>
    </source>
</evidence>
<dbReference type="EMBL" id="JBHUDJ010000003">
    <property type="protein sequence ID" value="MFD1587025.1"/>
    <property type="molecule type" value="Genomic_DNA"/>
</dbReference>
<dbReference type="InterPro" id="IPR011254">
    <property type="entry name" value="Prismane-like_sf"/>
</dbReference>
<dbReference type="GO" id="GO:0005737">
    <property type="term" value="C:cytoplasm"/>
    <property type="evidence" value="ECO:0007669"/>
    <property type="project" value="UniProtKB-SubCell"/>
</dbReference>
<dbReference type="SUPFAM" id="SSF56821">
    <property type="entry name" value="Prismane protein-like"/>
    <property type="match status" value="1"/>
</dbReference>
<keyword evidence="9" id="KW-1185">Reference proteome</keyword>
<feature type="binding site" evidence="7">
    <location>
        <position position="152"/>
    </location>
    <ligand>
        <name>hybrid [4Fe-2O-2S] cluster</name>
        <dbReference type="ChEBI" id="CHEBI:60519"/>
    </ligand>
</feature>
<evidence type="ECO:0000256" key="5">
    <source>
        <dbReference type="ARBA" id="ARBA00023004"/>
    </source>
</evidence>
<evidence type="ECO:0000256" key="2">
    <source>
        <dbReference type="ARBA" id="ARBA00022490"/>
    </source>
</evidence>
<dbReference type="GO" id="GO:0046872">
    <property type="term" value="F:metal ion binding"/>
    <property type="evidence" value="ECO:0007669"/>
    <property type="project" value="UniProtKB-KW"/>
</dbReference>
<dbReference type="EC" id="1.7.99.1" evidence="7"/>
<feature type="binding site" evidence="7">
    <location>
        <position position="371"/>
    </location>
    <ligand>
        <name>hybrid [4Fe-2O-2S] cluster</name>
        <dbReference type="ChEBI" id="CHEBI:60519"/>
    </ligand>
</feature>
<feature type="binding site" evidence="7">
    <location>
        <position position="196"/>
    </location>
    <ligand>
        <name>hybrid [4Fe-2O-2S] cluster</name>
        <dbReference type="ChEBI" id="CHEBI:60519"/>
    </ligand>
</feature>
<feature type="binding site" evidence="7">
    <location>
        <position position="373"/>
    </location>
    <ligand>
        <name>hybrid [4Fe-2O-2S] cluster</name>
        <dbReference type="ChEBI" id="CHEBI:60519"/>
    </ligand>
</feature>
<dbReference type="RefSeq" id="WP_247375460.1">
    <property type="nucleotide sequence ID" value="NZ_JALLGV010000001.1"/>
</dbReference>
<dbReference type="Pfam" id="PF03063">
    <property type="entry name" value="Prismane"/>
    <property type="match status" value="1"/>
</dbReference>
<comment type="caution">
    <text evidence="8">The sequence shown here is derived from an EMBL/GenBank/DDBJ whole genome shotgun (WGS) entry which is preliminary data.</text>
</comment>
<protein>
    <recommendedName>
        <fullName evidence="7">Hydroxylamine reductase</fullName>
        <ecNumber evidence="7">1.7.99.1</ecNumber>
    </recommendedName>
    <alternativeName>
        <fullName evidence="7">Hybrid-cluster protein</fullName>
        <shortName evidence="7">HCP</shortName>
    </alternativeName>
    <alternativeName>
        <fullName evidence="7">Prismane protein</fullName>
    </alternativeName>
</protein>
<sequence length="438" mass="47409">MLCNQCEQTPDGGCTVRGVCGKEDDINSMQELILYALKGVAAYDTEARNFGYSSELVNETISEALYTTLTNVNFDPEQHLDLAMDVGEAAIEVMEQLDRAHTEAFGLPEPAEVPQNDVDGHAILVTGHDLHALDQLLDQADGEDVTVYTHSEMLPAHGYPRFANDDQLRGNIGGAWYDQRTLFDEFPGVVVGTSNCVQPPKDEYADRMYTHGVAGLDGTDDLPEGDFTPAIEHALETPAADWNSDERITTGYHHQNVVDMAPQIVDAVEDGDLSHFFVIGGCDAPTPGRSYYRELAQEVPEDCVIMTTSCGKFRFNDLDFGTVPGTDIPRYIDLGQCNDSISTVKIASALAEEFDCAVGDLPVSIALSWFEQKAVAILLGLFSLGIEDVRLGPSLPEFVTPEVAETLQAEFGLQPIGDARSDLEAMLGTGTSSAASAD</sequence>
<dbReference type="GO" id="GO:0050418">
    <property type="term" value="F:hydroxylamine reductase activity"/>
    <property type="evidence" value="ECO:0007669"/>
    <property type="project" value="UniProtKB-UniRule"/>
</dbReference>
<reference evidence="8 9" key="1">
    <citation type="journal article" date="2019" name="Int. J. Syst. Evol. Microbiol.">
        <title>The Global Catalogue of Microorganisms (GCM) 10K type strain sequencing project: providing services to taxonomists for standard genome sequencing and annotation.</title>
        <authorList>
            <consortium name="The Broad Institute Genomics Platform"/>
            <consortium name="The Broad Institute Genome Sequencing Center for Infectious Disease"/>
            <person name="Wu L."/>
            <person name="Ma J."/>
        </authorList>
    </citation>
    <scope>NUCLEOTIDE SEQUENCE [LARGE SCALE GENOMIC DNA]</scope>
    <source>
        <strain evidence="8 9">CGMCC 1.12125</strain>
    </source>
</reference>
<feature type="binding site" evidence="7">
    <location>
        <position position="14"/>
    </location>
    <ligand>
        <name>[4Fe-4S] cluster</name>
        <dbReference type="ChEBI" id="CHEBI:49883"/>
    </ligand>
</feature>
<keyword evidence="1 7" id="KW-0004">4Fe-4S</keyword>
<dbReference type="NCBIfam" id="TIGR01703">
    <property type="entry name" value="hybrid_clust"/>
    <property type="match status" value="1"/>
</dbReference>
<name>A0ABD6C9Y6_9EURY</name>
<feature type="binding site" evidence="7">
    <location>
        <position position="6"/>
    </location>
    <ligand>
        <name>[4Fe-4S] cluster</name>
        <dbReference type="ChEBI" id="CHEBI:49883"/>
    </ligand>
</feature>
<feature type="binding site" evidence="7">
    <location>
        <position position="20"/>
    </location>
    <ligand>
        <name>[4Fe-4S] cluster</name>
        <dbReference type="ChEBI" id="CHEBI:49883"/>
    </ligand>
</feature>
<evidence type="ECO:0000256" key="1">
    <source>
        <dbReference type="ARBA" id="ARBA00022485"/>
    </source>
</evidence>
<feature type="binding site" evidence="7">
    <location>
        <position position="310"/>
    </location>
    <ligand>
        <name>hybrid [4Fe-2O-2S] cluster</name>
        <dbReference type="ChEBI" id="CHEBI:60519"/>
    </ligand>
</feature>
<comment type="subcellular location">
    <subcellularLocation>
        <location evidence="7">Cytoplasm</location>
    </subcellularLocation>
</comment>
<keyword evidence="5 7" id="KW-0408">Iron</keyword>
<dbReference type="PANTHER" id="PTHR30109">
    <property type="entry name" value="HYDROXYLAMINE REDUCTASE"/>
    <property type="match status" value="1"/>
</dbReference>
<evidence type="ECO:0000256" key="3">
    <source>
        <dbReference type="ARBA" id="ARBA00022723"/>
    </source>
</evidence>
<keyword evidence="6 7" id="KW-0411">Iron-sulfur</keyword>
<proteinExistence type="inferred from homology"/>
<dbReference type="Proteomes" id="UP001597119">
    <property type="component" value="Unassembled WGS sequence"/>
</dbReference>
<comment type="cofactor">
    <cofactor evidence="7">
        <name>[4Fe-4S] cluster</name>
        <dbReference type="ChEBI" id="CHEBI:49883"/>
    </cofactor>
    <text evidence="7">Binds 1 [4Fe-4S] cluster.</text>
</comment>
<comment type="function">
    <text evidence="7">Catalyzes the reduction of hydroxylamine to form NH(3) and H(2)O.</text>
</comment>
<dbReference type="InterPro" id="IPR004137">
    <property type="entry name" value="HCP/CODH"/>
</dbReference>
<evidence type="ECO:0000256" key="7">
    <source>
        <dbReference type="HAMAP-Rule" id="MF_00069"/>
    </source>
</evidence>
<dbReference type="Gene3D" id="1.20.1270.20">
    <property type="match status" value="1"/>
</dbReference>
<feature type="modified residue" description="Cysteine persulfide" evidence="7">
    <location>
        <position position="282"/>
    </location>
</feature>
<feature type="binding site" evidence="7">
    <location>
        <position position="337"/>
    </location>
    <ligand>
        <name>hybrid [4Fe-2O-2S] cluster</name>
        <dbReference type="ChEBI" id="CHEBI:60519"/>
    </ligand>
</feature>
<evidence type="ECO:0000256" key="4">
    <source>
        <dbReference type="ARBA" id="ARBA00023002"/>
    </source>
</evidence>
<dbReference type="NCBIfam" id="NF003658">
    <property type="entry name" value="PRK05290.1"/>
    <property type="match status" value="1"/>
</dbReference>
<keyword evidence="3 7" id="KW-0479">Metal-binding</keyword>
<dbReference type="InterPro" id="IPR016100">
    <property type="entry name" value="Prismane_a-bundle"/>
</dbReference>
<keyword evidence="2 7" id="KW-0963">Cytoplasm</keyword>
<dbReference type="InterPro" id="IPR010048">
    <property type="entry name" value="Hydroxylam_reduct"/>
</dbReference>
<dbReference type="PANTHER" id="PTHR30109:SF0">
    <property type="entry name" value="HYDROXYLAMINE REDUCTASE"/>
    <property type="match status" value="1"/>
</dbReference>
<accession>A0ABD6C9Y6</accession>
<organism evidence="8 9">
    <name type="scientific">Halorientalis brevis</name>
    <dbReference type="NCBI Taxonomy" id="1126241"/>
    <lineage>
        <taxon>Archaea</taxon>
        <taxon>Methanobacteriati</taxon>
        <taxon>Methanobacteriota</taxon>
        <taxon>Stenosarchaea group</taxon>
        <taxon>Halobacteria</taxon>
        <taxon>Halobacteriales</taxon>
        <taxon>Haloarculaceae</taxon>
        <taxon>Halorientalis</taxon>
    </lineage>
</organism>
<comment type="cofactor">
    <cofactor evidence="7">
        <name>hybrid [4Fe-2O-2S] cluster</name>
        <dbReference type="ChEBI" id="CHEBI:60519"/>
    </cofactor>
    <text evidence="7">Binds 1 hybrid [4Fe-2O-2S] cluster.</text>
</comment>
<keyword evidence="4 7" id="KW-0560">Oxidoreductase</keyword>
<gene>
    <name evidence="7 8" type="primary">hcp</name>
    <name evidence="8" type="ORF">ACFR9U_08515</name>
</gene>
<dbReference type="AlphaFoldDB" id="A0ABD6C9Y6"/>